<dbReference type="AlphaFoldDB" id="A0ABD3LIA7"/>
<evidence type="ECO:0000259" key="7">
    <source>
        <dbReference type="PROSITE" id="PS50811"/>
    </source>
</evidence>
<dbReference type="SUPFAM" id="SSF118290">
    <property type="entry name" value="WRKY DNA-binding domain"/>
    <property type="match status" value="1"/>
</dbReference>
<evidence type="ECO:0000256" key="1">
    <source>
        <dbReference type="ARBA" id="ARBA00004123"/>
    </source>
</evidence>
<keyword evidence="3" id="KW-0238">DNA-binding</keyword>
<dbReference type="GO" id="GO:0005634">
    <property type="term" value="C:nucleus"/>
    <property type="evidence" value="ECO:0007669"/>
    <property type="project" value="UniProtKB-SubCell"/>
</dbReference>
<keyword evidence="2" id="KW-0805">Transcription regulation</keyword>
<feature type="compositionally biased region" description="Gly residues" evidence="6">
    <location>
        <begin position="81"/>
        <end position="90"/>
    </location>
</feature>
<dbReference type="Pfam" id="PF03106">
    <property type="entry name" value="WRKY"/>
    <property type="match status" value="1"/>
</dbReference>
<gene>
    <name evidence="8" type="ORF">ACJRO7_012380</name>
</gene>
<dbReference type="SMART" id="SM00774">
    <property type="entry name" value="WRKY"/>
    <property type="match status" value="1"/>
</dbReference>
<feature type="region of interest" description="Disordered" evidence="6">
    <location>
        <begin position="44"/>
        <end position="66"/>
    </location>
</feature>
<feature type="region of interest" description="Disordered" evidence="6">
    <location>
        <begin position="279"/>
        <end position="312"/>
    </location>
</feature>
<feature type="compositionally biased region" description="Low complexity" evidence="6">
    <location>
        <begin position="106"/>
        <end position="131"/>
    </location>
</feature>
<sequence length="329" mass="34783">MDDNGDQHRSDPFADFTAISAWPHLGPDPDGRYFFGGERDGAALGEFGWSLPMGGSGGCGGGAGSFGARDCFGDVDQIIGAGAGAGGGQVSAGAGSSSAPPPPPRGSDAASAAGGTAGGDASTSNRSASSESSEDPPERSAASGESLLAPEKPNKVRKKGQKRIKQPRFAFMTKSEVDHLEDGYRWRKYGQKAVKNSPYPRSYYRCTNSKCTVKKRVERSSEDPAIVVTTYEGQHCHHSAGYLRSSTISHEATFGRHFAYPPSQIYHPTRLHVPIETSPYNLNTHRAPTSSGDSQRLLTSSGERGEPSGVNQLLPTEGLLADVVPPKMR</sequence>
<feature type="compositionally biased region" description="Basic and acidic residues" evidence="6">
    <location>
        <begin position="27"/>
        <end position="39"/>
    </location>
</feature>
<dbReference type="PROSITE" id="PS50811">
    <property type="entry name" value="WRKY"/>
    <property type="match status" value="1"/>
</dbReference>
<feature type="domain" description="WRKY" evidence="7">
    <location>
        <begin position="175"/>
        <end position="240"/>
    </location>
</feature>
<keyword evidence="4" id="KW-0804">Transcription</keyword>
<dbReference type="EMBL" id="JBJKBG010000002">
    <property type="protein sequence ID" value="KAL3751535.1"/>
    <property type="molecule type" value="Genomic_DNA"/>
</dbReference>
<dbReference type="InterPro" id="IPR044810">
    <property type="entry name" value="WRKY_plant"/>
</dbReference>
<keyword evidence="9" id="KW-1185">Reference proteome</keyword>
<evidence type="ECO:0000256" key="2">
    <source>
        <dbReference type="ARBA" id="ARBA00023015"/>
    </source>
</evidence>
<dbReference type="PANTHER" id="PTHR31221:SF334">
    <property type="entry name" value="WRKY TRANSCRIPTION FACTOR 57-RELATED"/>
    <property type="match status" value="1"/>
</dbReference>
<evidence type="ECO:0000256" key="6">
    <source>
        <dbReference type="SAM" id="MobiDB-lite"/>
    </source>
</evidence>
<reference evidence="8 9" key="1">
    <citation type="submission" date="2024-11" db="EMBL/GenBank/DDBJ databases">
        <title>Chromosome-level genome assembly of Eucalyptus globulus Labill. provides insights into its genome evolution.</title>
        <authorList>
            <person name="Li X."/>
        </authorList>
    </citation>
    <scope>NUCLEOTIDE SEQUENCE [LARGE SCALE GENOMIC DNA]</scope>
    <source>
        <strain evidence="8">CL2024</strain>
        <tissue evidence="8">Fresh tender leaves</tissue>
    </source>
</reference>
<dbReference type="GO" id="GO:0003677">
    <property type="term" value="F:DNA binding"/>
    <property type="evidence" value="ECO:0007669"/>
    <property type="project" value="UniProtKB-KW"/>
</dbReference>
<evidence type="ECO:0000313" key="8">
    <source>
        <dbReference type="EMBL" id="KAL3751535.1"/>
    </source>
</evidence>
<dbReference type="InterPro" id="IPR036576">
    <property type="entry name" value="WRKY_dom_sf"/>
</dbReference>
<dbReference type="Proteomes" id="UP001634007">
    <property type="component" value="Unassembled WGS sequence"/>
</dbReference>
<keyword evidence="5" id="KW-0539">Nucleus</keyword>
<organism evidence="8 9">
    <name type="scientific">Eucalyptus globulus</name>
    <name type="common">Tasmanian blue gum</name>
    <dbReference type="NCBI Taxonomy" id="34317"/>
    <lineage>
        <taxon>Eukaryota</taxon>
        <taxon>Viridiplantae</taxon>
        <taxon>Streptophyta</taxon>
        <taxon>Embryophyta</taxon>
        <taxon>Tracheophyta</taxon>
        <taxon>Spermatophyta</taxon>
        <taxon>Magnoliopsida</taxon>
        <taxon>eudicotyledons</taxon>
        <taxon>Gunneridae</taxon>
        <taxon>Pentapetalae</taxon>
        <taxon>rosids</taxon>
        <taxon>malvids</taxon>
        <taxon>Myrtales</taxon>
        <taxon>Myrtaceae</taxon>
        <taxon>Myrtoideae</taxon>
        <taxon>Eucalypteae</taxon>
        <taxon>Eucalyptus</taxon>
    </lineage>
</organism>
<dbReference type="InterPro" id="IPR003657">
    <property type="entry name" value="WRKY_dom"/>
</dbReference>
<dbReference type="PANTHER" id="PTHR31221">
    <property type="entry name" value="WRKY TRANSCRIPTION FACTOR PROTEIN 1-RELATED"/>
    <property type="match status" value="1"/>
</dbReference>
<evidence type="ECO:0000256" key="3">
    <source>
        <dbReference type="ARBA" id="ARBA00023125"/>
    </source>
</evidence>
<feature type="region of interest" description="Disordered" evidence="6">
    <location>
        <begin position="20"/>
        <end position="39"/>
    </location>
</feature>
<evidence type="ECO:0000256" key="4">
    <source>
        <dbReference type="ARBA" id="ARBA00023163"/>
    </source>
</evidence>
<evidence type="ECO:0000313" key="9">
    <source>
        <dbReference type="Proteomes" id="UP001634007"/>
    </source>
</evidence>
<name>A0ABD3LIA7_EUCGL</name>
<accession>A0ABD3LIA7</accession>
<evidence type="ECO:0000256" key="5">
    <source>
        <dbReference type="ARBA" id="ARBA00023242"/>
    </source>
</evidence>
<dbReference type="FunFam" id="2.20.25.80:FF:000003">
    <property type="entry name" value="WRKY transcription factor 57"/>
    <property type="match status" value="1"/>
</dbReference>
<feature type="compositionally biased region" description="Polar residues" evidence="6">
    <location>
        <begin position="279"/>
        <end position="302"/>
    </location>
</feature>
<dbReference type="Gene3D" id="2.20.25.80">
    <property type="entry name" value="WRKY domain"/>
    <property type="match status" value="1"/>
</dbReference>
<proteinExistence type="predicted"/>
<protein>
    <recommendedName>
        <fullName evidence="7">WRKY domain-containing protein</fullName>
    </recommendedName>
</protein>
<comment type="caution">
    <text evidence="8">The sequence shown here is derived from an EMBL/GenBank/DDBJ whole genome shotgun (WGS) entry which is preliminary data.</text>
</comment>
<comment type="subcellular location">
    <subcellularLocation>
        <location evidence="1">Nucleus</location>
    </subcellularLocation>
</comment>
<feature type="compositionally biased region" description="Gly residues" evidence="6">
    <location>
        <begin position="54"/>
        <end position="65"/>
    </location>
</feature>
<feature type="compositionally biased region" description="Basic residues" evidence="6">
    <location>
        <begin position="155"/>
        <end position="166"/>
    </location>
</feature>
<feature type="region of interest" description="Disordered" evidence="6">
    <location>
        <begin position="78"/>
        <end position="168"/>
    </location>
</feature>